<dbReference type="GO" id="GO:1905039">
    <property type="term" value="P:carboxylic acid transmembrane transport"/>
    <property type="evidence" value="ECO:0007669"/>
    <property type="project" value="UniProtKB-ARBA"/>
</dbReference>
<keyword evidence="7" id="KW-1185">Reference proteome</keyword>
<dbReference type="GO" id="GO:0005886">
    <property type="term" value="C:plasma membrane"/>
    <property type="evidence" value="ECO:0007669"/>
    <property type="project" value="TreeGrafter"/>
</dbReference>
<dbReference type="Pfam" id="PF00939">
    <property type="entry name" value="Na_sulph_symp"/>
    <property type="match status" value="1"/>
</dbReference>
<dbReference type="PANTHER" id="PTHR10283:SF82">
    <property type="entry name" value="SOLUTE CARRIER FAMILY 13 MEMBER 2"/>
    <property type="match status" value="1"/>
</dbReference>
<gene>
    <name evidence="6" type="ORF">GCM10017621_26130</name>
</gene>
<evidence type="ECO:0000313" key="6">
    <source>
        <dbReference type="EMBL" id="GLK53105.1"/>
    </source>
</evidence>
<proteinExistence type="predicted"/>
<reference evidence="6" key="2">
    <citation type="submission" date="2023-01" db="EMBL/GenBank/DDBJ databases">
        <authorList>
            <person name="Sun Q."/>
            <person name="Evtushenko L."/>
        </authorList>
    </citation>
    <scope>NUCLEOTIDE SEQUENCE</scope>
    <source>
        <strain evidence="6">VKM B-1513</strain>
    </source>
</reference>
<feature type="transmembrane region" description="Helical" evidence="5">
    <location>
        <begin position="81"/>
        <end position="100"/>
    </location>
</feature>
<accession>A0A9W6IPT7</accession>
<evidence type="ECO:0000256" key="4">
    <source>
        <dbReference type="ARBA" id="ARBA00023136"/>
    </source>
</evidence>
<organism evidence="6 7">
    <name type="scientific">Maricaulis virginensis</name>
    <dbReference type="NCBI Taxonomy" id="144022"/>
    <lineage>
        <taxon>Bacteria</taxon>
        <taxon>Pseudomonadati</taxon>
        <taxon>Pseudomonadota</taxon>
        <taxon>Alphaproteobacteria</taxon>
        <taxon>Maricaulales</taxon>
        <taxon>Maricaulaceae</taxon>
        <taxon>Maricaulis</taxon>
    </lineage>
</organism>
<keyword evidence="4 5" id="KW-0472">Membrane</keyword>
<feature type="transmembrane region" description="Helical" evidence="5">
    <location>
        <begin position="489"/>
        <end position="509"/>
    </location>
</feature>
<evidence type="ECO:0000256" key="1">
    <source>
        <dbReference type="ARBA" id="ARBA00004141"/>
    </source>
</evidence>
<evidence type="ECO:0000256" key="2">
    <source>
        <dbReference type="ARBA" id="ARBA00022692"/>
    </source>
</evidence>
<dbReference type="RefSeq" id="WP_271187464.1">
    <property type="nucleotide sequence ID" value="NZ_BSFE01000008.1"/>
</dbReference>
<feature type="transmembrane region" description="Helical" evidence="5">
    <location>
        <begin position="363"/>
        <end position="384"/>
    </location>
</feature>
<dbReference type="PANTHER" id="PTHR10283">
    <property type="entry name" value="SOLUTE CARRIER FAMILY 13 MEMBER"/>
    <property type="match status" value="1"/>
</dbReference>
<name>A0A9W6IPT7_9PROT</name>
<feature type="transmembrane region" description="Helical" evidence="5">
    <location>
        <begin position="325"/>
        <end position="342"/>
    </location>
</feature>
<dbReference type="AlphaFoldDB" id="A0A9W6IPT7"/>
<evidence type="ECO:0000256" key="3">
    <source>
        <dbReference type="ARBA" id="ARBA00022989"/>
    </source>
</evidence>
<sequence length="511" mass="52999">MGQTASQRIGLITGLVLAVLLQFIPVPDGLTREAWLLASLALLMASWWASEAIPIAATALIPIALFPLLGITSTGAATAPYASPIVMLLLGGFIIALSIERWNLHTRIALNVVARFGGQPAALIAGFMLASALLSMWISNTATTLMMIPIALRVAAEVEREGVTTKFFAPALALGIAYAASIGGMATPVGTPTNLIGLGFLQNEFGRTLDFASWMGVGLPVVALIIPAAWFVLTRWAFSLKGERASGAAHDLVLEELGKLGRMTMPELRVAALFGTVAILWMGATLPGFLVSWIPGIPAGEWSWGWNPLLGWIGDTLGLPVDIRLGNTQIAVMGALAAFLIPSGCRAEGRSTALMAWEDTARLPWNVIILFGGGLSLAAALTATGLADWLGGQMHFLTDLPTPLLILVIVAVIVFLTELTSNVATVTGFMPVLGIIAAEAGVPAEQLIAPVAIAGSAAFMLPVATAPNAIVYASGAVTQGQMIKAGFRLNLLAVLAIAGVGSVAAMLGFGG</sequence>
<dbReference type="CDD" id="cd01115">
    <property type="entry name" value="SLC13_permease"/>
    <property type="match status" value="1"/>
</dbReference>
<dbReference type="InterPro" id="IPR001898">
    <property type="entry name" value="SLC13A/DASS"/>
</dbReference>
<dbReference type="EMBL" id="BSFE01000008">
    <property type="protein sequence ID" value="GLK53105.1"/>
    <property type="molecule type" value="Genomic_DNA"/>
</dbReference>
<evidence type="ECO:0000313" key="7">
    <source>
        <dbReference type="Proteomes" id="UP001143486"/>
    </source>
</evidence>
<keyword evidence="2 5" id="KW-0812">Transmembrane</keyword>
<protein>
    <submittedName>
        <fullName evidence="6">Di- and tricarboxylate transporter</fullName>
    </submittedName>
</protein>
<dbReference type="GO" id="GO:0008514">
    <property type="term" value="F:organic anion transmembrane transporter activity"/>
    <property type="evidence" value="ECO:0007669"/>
    <property type="project" value="UniProtKB-ARBA"/>
</dbReference>
<comment type="caution">
    <text evidence="6">The sequence shown here is derived from an EMBL/GenBank/DDBJ whole genome shotgun (WGS) entry which is preliminary data.</text>
</comment>
<feature type="transmembrane region" description="Helical" evidence="5">
    <location>
        <begin position="396"/>
        <end position="416"/>
    </location>
</feature>
<dbReference type="Proteomes" id="UP001143486">
    <property type="component" value="Unassembled WGS sequence"/>
</dbReference>
<comment type="subcellular location">
    <subcellularLocation>
        <location evidence="1">Membrane</location>
        <topology evidence="1">Multi-pass membrane protein</topology>
    </subcellularLocation>
</comment>
<feature type="transmembrane region" description="Helical" evidence="5">
    <location>
        <begin position="423"/>
        <end position="442"/>
    </location>
</feature>
<feature type="transmembrane region" description="Helical" evidence="5">
    <location>
        <begin position="112"/>
        <end position="130"/>
    </location>
</feature>
<feature type="transmembrane region" description="Helical" evidence="5">
    <location>
        <begin position="448"/>
        <end position="477"/>
    </location>
</feature>
<reference evidence="6" key="1">
    <citation type="journal article" date="2014" name="Int. J. Syst. Evol. Microbiol.">
        <title>Complete genome sequence of Corynebacterium casei LMG S-19264T (=DSM 44701T), isolated from a smear-ripened cheese.</title>
        <authorList>
            <consortium name="US DOE Joint Genome Institute (JGI-PGF)"/>
            <person name="Walter F."/>
            <person name="Albersmeier A."/>
            <person name="Kalinowski J."/>
            <person name="Ruckert C."/>
        </authorList>
    </citation>
    <scope>NUCLEOTIDE SEQUENCE</scope>
    <source>
        <strain evidence="6">VKM B-1513</strain>
    </source>
</reference>
<feature type="transmembrane region" description="Helical" evidence="5">
    <location>
        <begin position="6"/>
        <end position="24"/>
    </location>
</feature>
<keyword evidence="3 5" id="KW-1133">Transmembrane helix</keyword>
<feature type="transmembrane region" description="Helical" evidence="5">
    <location>
        <begin position="211"/>
        <end position="233"/>
    </location>
</feature>
<feature type="transmembrane region" description="Helical" evidence="5">
    <location>
        <begin position="270"/>
        <end position="294"/>
    </location>
</feature>
<feature type="transmembrane region" description="Helical" evidence="5">
    <location>
        <begin position="36"/>
        <end position="69"/>
    </location>
</feature>
<evidence type="ECO:0000256" key="5">
    <source>
        <dbReference type="SAM" id="Phobius"/>
    </source>
</evidence>
<feature type="transmembrane region" description="Helical" evidence="5">
    <location>
        <begin position="167"/>
        <end position="191"/>
    </location>
</feature>